<organism evidence="1 2">
    <name type="scientific">Streptococcus equi subsp. zooepidemicus (strain MGCS10565)</name>
    <dbReference type="NCBI Taxonomy" id="552526"/>
    <lineage>
        <taxon>Bacteria</taxon>
        <taxon>Bacillati</taxon>
        <taxon>Bacillota</taxon>
        <taxon>Bacilli</taxon>
        <taxon>Lactobacillales</taxon>
        <taxon>Streptococcaceae</taxon>
        <taxon>Streptococcus</taxon>
    </lineage>
</organism>
<evidence type="ECO:0000313" key="2">
    <source>
        <dbReference type="Proteomes" id="UP000001873"/>
    </source>
</evidence>
<dbReference type="HOGENOM" id="CLU_3205649_0_0_9"/>
<gene>
    <name evidence="1" type="ordered locus">Sez_0305</name>
</gene>
<dbReference type="KEGG" id="sez:Sez_0305"/>
<name>B4U0Z4_STREM</name>
<dbReference type="EMBL" id="CP001129">
    <property type="protein sequence ID" value="ACG61681.1"/>
    <property type="molecule type" value="Genomic_DNA"/>
</dbReference>
<sequence length="45" mass="5443">MEKVIQNKDTTFSNFMIQACEHVLRDLWDKKKKIPKKVDFFNKIS</sequence>
<dbReference type="AlphaFoldDB" id="B4U0Z4"/>
<dbReference type="PROSITE" id="PS51257">
    <property type="entry name" value="PROKAR_LIPOPROTEIN"/>
    <property type="match status" value="1"/>
</dbReference>
<dbReference type="Proteomes" id="UP000001873">
    <property type="component" value="Chromosome"/>
</dbReference>
<evidence type="ECO:0000313" key="1">
    <source>
        <dbReference type="EMBL" id="ACG61681.1"/>
    </source>
</evidence>
<proteinExistence type="predicted"/>
<reference evidence="1 2" key="1">
    <citation type="journal article" date="2008" name="PLoS ONE">
        <title>Genome sequence of a lancefield group C Streptococcus zooepidemicus strain causing epidemic nephritis: new information about an old disease.</title>
        <authorList>
            <person name="Beres S.B."/>
            <person name="Sesso R."/>
            <person name="Pinto S.W.L."/>
            <person name="Hoe N.P."/>
            <person name="Porcella S.F."/>
            <person name="Deleo F.R."/>
            <person name="Musser J.M."/>
        </authorList>
    </citation>
    <scope>NUCLEOTIDE SEQUENCE [LARGE SCALE GENOMIC DNA]</scope>
    <source>
        <strain evidence="1 2">MGCS10565</strain>
    </source>
</reference>
<accession>B4U0Z4</accession>
<protein>
    <submittedName>
        <fullName evidence="1">Uncharacterized protein</fullName>
    </submittedName>
</protein>